<proteinExistence type="predicted"/>
<sequence>MTYRMSCEQLHGLSIRELSAMFKLARKAVISTRPCTAEHAEAVAAMRRIAKVIAYKDAQMRAFIPAPRRIKAPKPGLR</sequence>
<protein>
    <submittedName>
        <fullName evidence="1">Uncharacterized protein</fullName>
    </submittedName>
</protein>
<organism evidence="1 2">
    <name type="scientific">Iodidimonas muriae</name>
    <dbReference type="NCBI Taxonomy" id="261467"/>
    <lineage>
        <taxon>Bacteria</taxon>
        <taxon>Pseudomonadati</taxon>
        <taxon>Pseudomonadota</taxon>
        <taxon>Alphaproteobacteria</taxon>
        <taxon>Iodidimonadales</taxon>
        <taxon>Iodidimonadaceae</taxon>
        <taxon>Iodidimonas</taxon>
    </lineage>
</organism>
<evidence type="ECO:0000313" key="1">
    <source>
        <dbReference type="EMBL" id="GGO10309.1"/>
    </source>
</evidence>
<accession>A0ABQ2LCI0</accession>
<reference evidence="2" key="1">
    <citation type="journal article" date="2019" name="Int. J. Syst. Evol. Microbiol.">
        <title>The Global Catalogue of Microorganisms (GCM) 10K type strain sequencing project: providing services to taxonomists for standard genome sequencing and annotation.</title>
        <authorList>
            <consortium name="The Broad Institute Genomics Platform"/>
            <consortium name="The Broad Institute Genome Sequencing Center for Infectious Disease"/>
            <person name="Wu L."/>
            <person name="Ma J."/>
        </authorList>
    </citation>
    <scope>NUCLEOTIDE SEQUENCE [LARGE SCALE GENOMIC DNA]</scope>
    <source>
        <strain evidence="2">JCM 17843</strain>
    </source>
</reference>
<evidence type="ECO:0000313" key="2">
    <source>
        <dbReference type="Proteomes" id="UP000602381"/>
    </source>
</evidence>
<dbReference type="Proteomes" id="UP000602381">
    <property type="component" value="Unassembled WGS sequence"/>
</dbReference>
<gene>
    <name evidence="1" type="ORF">GCM10007972_12910</name>
</gene>
<dbReference type="RefSeq" id="WP_150004857.1">
    <property type="nucleotide sequence ID" value="NZ_BMOV01000003.1"/>
</dbReference>
<dbReference type="EMBL" id="BMOV01000003">
    <property type="protein sequence ID" value="GGO10309.1"/>
    <property type="molecule type" value="Genomic_DNA"/>
</dbReference>
<comment type="caution">
    <text evidence="1">The sequence shown here is derived from an EMBL/GenBank/DDBJ whole genome shotgun (WGS) entry which is preliminary data.</text>
</comment>
<keyword evidence="2" id="KW-1185">Reference proteome</keyword>
<name>A0ABQ2LCI0_9PROT</name>